<reference evidence="2 3" key="1">
    <citation type="submission" date="2017-06" db="EMBL/GenBank/DDBJ databases">
        <authorList>
            <person name="Kim H.J."/>
            <person name="Triplett B.A."/>
        </authorList>
    </citation>
    <scope>NUCLEOTIDE SEQUENCE [LARGE SCALE GENOMIC DNA]</scope>
    <source>
        <strain evidence="2 3">DSM 19307</strain>
    </source>
</reference>
<sequence length="155" mass="18197">MSKLTLEKFYEAFKQHDATTMASCYHQDIIFNDPVFKSLDHNEVTAMWEMLIKRSKGNLEIDFHTVMGDDEMAQCIWEADYEFSKTGNPVHNIIHTTMEFKDGLIIKHTDEFDFWRWSKMALGLTGVLMGWSPYLKNRVSKVARMSLDKYLKQSE</sequence>
<dbReference type="Pfam" id="PF12680">
    <property type="entry name" value="SnoaL_2"/>
    <property type="match status" value="1"/>
</dbReference>
<dbReference type="SUPFAM" id="SSF54427">
    <property type="entry name" value="NTF2-like"/>
    <property type="match status" value="1"/>
</dbReference>
<proteinExistence type="predicted"/>
<organism evidence="2 3">
    <name type="scientific">Ekhidna lutea</name>
    <dbReference type="NCBI Taxonomy" id="447679"/>
    <lineage>
        <taxon>Bacteria</taxon>
        <taxon>Pseudomonadati</taxon>
        <taxon>Bacteroidota</taxon>
        <taxon>Cytophagia</taxon>
        <taxon>Cytophagales</taxon>
        <taxon>Reichenbachiellaceae</taxon>
        <taxon>Ekhidna</taxon>
    </lineage>
</organism>
<evidence type="ECO:0000259" key="1">
    <source>
        <dbReference type="Pfam" id="PF12680"/>
    </source>
</evidence>
<evidence type="ECO:0000313" key="2">
    <source>
        <dbReference type="EMBL" id="SNT07136.1"/>
    </source>
</evidence>
<dbReference type="Proteomes" id="UP000198393">
    <property type="component" value="Unassembled WGS sequence"/>
</dbReference>
<name>A0A239JM88_EKHLU</name>
<keyword evidence="3" id="KW-1185">Reference proteome</keyword>
<gene>
    <name evidence="2" type="ORF">SAMN05421640_2257</name>
</gene>
<protein>
    <submittedName>
        <fullName evidence="2">SnoaL-like domain-containing protein</fullName>
    </submittedName>
</protein>
<evidence type="ECO:0000313" key="3">
    <source>
        <dbReference type="Proteomes" id="UP000198393"/>
    </source>
</evidence>
<dbReference type="AlphaFoldDB" id="A0A239JM88"/>
<accession>A0A239JM88</accession>
<dbReference type="RefSeq" id="WP_089356958.1">
    <property type="nucleotide sequence ID" value="NZ_FZPD01000003.1"/>
</dbReference>
<dbReference type="InterPro" id="IPR037401">
    <property type="entry name" value="SnoaL-like"/>
</dbReference>
<dbReference type="EMBL" id="FZPD01000003">
    <property type="protein sequence ID" value="SNT07136.1"/>
    <property type="molecule type" value="Genomic_DNA"/>
</dbReference>
<dbReference type="InterPro" id="IPR032710">
    <property type="entry name" value="NTF2-like_dom_sf"/>
</dbReference>
<feature type="domain" description="SnoaL-like" evidence="1">
    <location>
        <begin position="7"/>
        <end position="108"/>
    </location>
</feature>
<dbReference type="Gene3D" id="3.10.450.50">
    <property type="match status" value="1"/>
</dbReference>
<dbReference type="OrthoDB" id="391735at2"/>